<sequence length="308" mass="35715">MKTIDHDKLKFIDSIRVIHPRFKKAMDAIEEIHQESLYSDAPSSLLIHGDTGSGKTTLLKTYIDRHMHVSSDVVEGIRYSTQNILHLSLPSPVKYTILTERLLQELKDPYPNKGTVAQKGDRLVKLIRKNRVELIMLDEFQHFVDRDRRKVMLGVTDWFKSLMVQTQIPVIFFGLSEATEVLDLNPQLNRRVIREEIRPFSLETEEDRTEFQRLMFELDKKITTVFETTSNLADEECCERFMYATNGAMHSIMLLLRQAAKNALSRAADCIELVDLARAYERISHINDGKDLNPFAMRDVHLLRKQAE</sequence>
<name>A0A1G5AT45_9BACL</name>
<evidence type="ECO:0000313" key="2">
    <source>
        <dbReference type="EMBL" id="SCX81072.1"/>
    </source>
</evidence>
<dbReference type="EMBL" id="FMVM01000001">
    <property type="protein sequence ID" value="SCX81072.1"/>
    <property type="molecule type" value="Genomic_DNA"/>
</dbReference>
<feature type="domain" description="AAA+ ATPase" evidence="1">
    <location>
        <begin position="41"/>
        <end position="188"/>
    </location>
</feature>
<dbReference type="SMART" id="SM00382">
    <property type="entry name" value="AAA"/>
    <property type="match status" value="1"/>
</dbReference>
<dbReference type="PROSITE" id="PS00675">
    <property type="entry name" value="SIGMA54_INTERACT_1"/>
    <property type="match status" value="1"/>
</dbReference>
<protein>
    <submittedName>
        <fullName evidence="2">TniB protein</fullName>
    </submittedName>
</protein>
<dbReference type="Pfam" id="PF05621">
    <property type="entry name" value="TniB"/>
    <property type="match status" value="1"/>
</dbReference>
<dbReference type="PANTHER" id="PTHR35894:SF1">
    <property type="entry name" value="PHOSPHORIBULOKINASE _ URIDINE KINASE FAMILY"/>
    <property type="match status" value="1"/>
</dbReference>
<organism evidence="2 3">
    <name type="scientific">Paenibacillus polysaccharolyticus</name>
    <dbReference type="NCBI Taxonomy" id="582692"/>
    <lineage>
        <taxon>Bacteria</taxon>
        <taxon>Bacillati</taxon>
        <taxon>Bacillota</taxon>
        <taxon>Bacilli</taxon>
        <taxon>Bacillales</taxon>
        <taxon>Paenibacillaceae</taxon>
        <taxon>Paenibacillus</taxon>
    </lineage>
</organism>
<dbReference type="InterPro" id="IPR027417">
    <property type="entry name" value="P-loop_NTPase"/>
</dbReference>
<dbReference type="Proteomes" id="UP000198538">
    <property type="component" value="Unassembled WGS sequence"/>
</dbReference>
<dbReference type="InterPro" id="IPR003593">
    <property type="entry name" value="AAA+_ATPase"/>
</dbReference>
<accession>A0A1G5AT45</accession>
<keyword evidence="3" id="KW-1185">Reference proteome</keyword>
<proteinExistence type="predicted"/>
<dbReference type="SUPFAM" id="SSF52540">
    <property type="entry name" value="P-loop containing nucleoside triphosphate hydrolases"/>
    <property type="match status" value="1"/>
</dbReference>
<gene>
    <name evidence="2" type="ORF">SAMN05720606_10195</name>
</gene>
<dbReference type="PANTHER" id="PTHR35894">
    <property type="entry name" value="GENERAL SECRETION PATHWAY PROTEIN A-RELATED"/>
    <property type="match status" value="1"/>
</dbReference>
<dbReference type="RefSeq" id="WP_090914867.1">
    <property type="nucleotide sequence ID" value="NZ_FMVM01000001.1"/>
</dbReference>
<evidence type="ECO:0000259" key="1">
    <source>
        <dbReference type="SMART" id="SM00382"/>
    </source>
</evidence>
<dbReference type="InterPro" id="IPR008868">
    <property type="entry name" value="TniB"/>
</dbReference>
<dbReference type="STRING" id="582692.SAMN05720606_10195"/>
<dbReference type="Gene3D" id="3.40.50.300">
    <property type="entry name" value="P-loop containing nucleotide triphosphate hydrolases"/>
    <property type="match status" value="1"/>
</dbReference>
<dbReference type="AlphaFoldDB" id="A0A1G5AT45"/>
<dbReference type="InterPro" id="IPR052026">
    <property type="entry name" value="ExeA_AAA_ATPase_DNA-bind"/>
</dbReference>
<reference evidence="3" key="1">
    <citation type="submission" date="2016-10" db="EMBL/GenBank/DDBJ databases">
        <authorList>
            <person name="Varghese N."/>
            <person name="Submissions S."/>
        </authorList>
    </citation>
    <scope>NUCLEOTIDE SEQUENCE [LARGE SCALE GENOMIC DNA]</scope>
    <source>
        <strain evidence="3">BL9</strain>
    </source>
</reference>
<dbReference type="InterPro" id="IPR025662">
    <property type="entry name" value="Sigma_54_int_dom_ATP-bd_1"/>
</dbReference>
<evidence type="ECO:0000313" key="3">
    <source>
        <dbReference type="Proteomes" id="UP000198538"/>
    </source>
</evidence>